<reference evidence="2" key="1">
    <citation type="submission" date="2022-11" db="UniProtKB">
        <authorList>
            <consortium name="EnsemblMetazoa"/>
        </authorList>
    </citation>
    <scope>IDENTIFICATION</scope>
</reference>
<organism evidence="2 3">
    <name type="scientific">Exaiptasia diaphana</name>
    <name type="common">Tropical sea anemone</name>
    <name type="synonym">Aiptasia pulchella</name>
    <dbReference type="NCBI Taxonomy" id="2652724"/>
    <lineage>
        <taxon>Eukaryota</taxon>
        <taxon>Metazoa</taxon>
        <taxon>Cnidaria</taxon>
        <taxon>Anthozoa</taxon>
        <taxon>Hexacorallia</taxon>
        <taxon>Actiniaria</taxon>
        <taxon>Aiptasiidae</taxon>
        <taxon>Exaiptasia</taxon>
    </lineage>
</organism>
<dbReference type="GeneID" id="110245632"/>
<feature type="region of interest" description="Disordered" evidence="1">
    <location>
        <begin position="63"/>
        <end position="96"/>
    </location>
</feature>
<proteinExistence type="predicted"/>
<dbReference type="AlphaFoldDB" id="A0A913XPG2"/>
<dbReference type="RefSeq" id="XP_020907582.2">
    <property type="nucleotide sequence ID" value="XM_021051923.1"/>
</dbReference>
<evidence type="ECO:0000313" key="3">
    <source>
        <dbReference type="Proteomes" id="UP000887567"/>
    </source>
</evidence>
<dbReference type="EnsemblMetazoa" id="XM_021051923.1">
    <property type="protein sequence ID" value="XP_020907582.2"/>
    <property type="gene ID" value="LOC110245632"/>
</dbReference>
<dbReference type="SUPFAM" id="SSF52540">
    <property type="entry name" value="P-loop containing nucleoside triphosphate hydrolases"/>
    <property type="match status" value="1"/>
</dbReference>
<keyword evidence="3" id="KW-1185">Reference proteome</keyword>
<sequence>MLGPQTVNMPYKYRRSCPVCHKPDLQFLSDHLRQVHNLYGSERKQLLSMALFSQQKYYTHNPLRSASSNVNSSRPSISRNIQNGKKRALKSPKPISSKRKKEDICLVTEPYLDFKFRHKFSLLVVGPTQSGKTHFVQQILEKDWILYGTSKKRRILWYYTQWQNGYQIMKGMFNKEISFHQGLPNFTEDLREIDSSFNNLIILDDLMAEAIDSTIVSRLFTQGRHRNASVILLLQNMFPKGKYNTDISRNAQYIALFRSPSDRKQIGIVAERMFDKQRNRFMEAFYRETQKPFGYLLVDNKPDTPVDKQVIGDIFGQCHVFSSINKANEESERAKSSADVIQSRAPSVFWSDAVIHVWQNYTNDVKYVKSIPQGYTIVEMYKTSRNPHHPNQPGVSLGGELYWPVKIRNLCNGSFKWVNLHEDDPIVKIIVQEALAGEMIS</sequence>
<name>A0A913XPG2_EXADI</name>
<evidence type="ECO:0000313" key="2">
    <source>
        <dbReference type="EnsemblMetazoa" id="XP_020907582.2"/>
    </source>
</evidence>
<accession>A0A913XPG2</accession>
<dbReference type="Proteomes" id="UP000887567">
    <property type="component" value="Unplaced"/>
</dbReference>
<evidence type="ECO:0000256" key="1">
    <source>
        <dbReference type="SAM" id="MobiDB-lite"/>
    </source>
</evidence>
<protein>
    <submittedName>
        <fullName evidence="2">Uncharacterized protein</fullName>
    </submittedName>
</protein>
<dbReference type="InterPro" id="IPR027417">
    <property type="entry name" value="P-loop_NTPase"/>
</dbReference>
<dbReference type="KEGG" id="epa:110245632"/>
<feature type="compositionally biased region" description="Low complexity" evidence="1">
    <location>
        <begin position="64"/>
        <end position="80"/>
    </location>
</feature>
<dbReference type="Gene3D" id="3.40.50.300">
    <property type="entry name" value="P-loop containing nucleotide triphosphate hydrolases"/>
    <property type="match status" value="1"/>
</dbReference>
<dbReference type="OrthoDB" id="7692288at2759"/>